<keyword evidence="3 5" id="KW-0371">Homeobox</keyword>
<evidence type="ECO:0000256" key="2">
    <source>
        <dbReference type="ARBA" id="ARBA00023125"/>
    </source>
</evidence>
<dbReference type="SMART" id="SM01255">
    <property type="entry name" value="KNOX1"/>
    <property type="match status" value="1"/>
</dbReference>
<keyword evidence="2 5" id="KW-0238">DNA-binding</keyword>
<dbReference type="PANTHER" id="PTHR11850">
    <property type="entry name" value="HOMEOBOX PROTEIN TRANSCRIPTION FACTORS"/>
    <property type="match status" value="1"/>
</dbReference>
<dbReference type="GO" id="GO:0000981">
    <property type="term" value="F:DNA-binding transcription factor activity, RNA polymerase II-specific"/>
    <property type="evidence" value="ECO:0007669"/>
    <property type="project" value="InterPro"/>
</dbReference>
<evidence type="ECO:0000313" key="9">
    <source>
        <dbReference type="EnsemblPlants" id="MELO3C011979.2.1"/>
    </source>
</evidence>
<dbReference type="SMART" id="SM00389">
    <property type="entry name" value="HOX"/>
    <property type="match status" value="1"/>
</dbReference>
<accession>A0A9I9D1Z0</accession>
<protein>
    <recommendedName>
        <fullName evidence="10">Homeobox protein knotted-1-like 6</fullName>
    </recommendedName>
</protein>
<dbReference type="Pfam" id="PF05920">
    <property type="entry name" value="Homeobox_KN"/>
    <property type="match status" value="1"/>
</dbReference>
<evidence type="ECO:0000256" key="4">
    <source>
        <dbReference type="ARBA" id="ARBA00023242"/>
    </source>
</evidence>
<dbReference type="PROSITE" id="PS00027">
    <property type="entry name" value="HOMEOBOX_1"/>
    <property type="match status" value="1"/>
</dbReference>
<dbReference type="Gramene" id="MELO3C011979.2.1">
    <property type="protein sequence ID" value="MELO3C011979.2.1"/>
    <property type="gene ID" value="MELO3C011979.2"/>
</dbReference>
<dbReference type="PROSITE" id="PS51213">
    <property type="entry name" value="ELK"/>
    <property type="match status" value="1"/>
</dbReference>
<dbReference type="AlphaFoldDB" id="A0A9I9D1Z0"/>
<dbReference type="InterPro" id="IPR005539">
    <property type="entry name" value="ELK_dom"/>
</dbReference>
<dbReference type="InterPro" id="IPR005540">
    <property type="entry name" value="KNOX1"/>
</dbReference>
<evidence type="ECO:0000256" key="6">
    <source>
        <dbReference type="PROSITE-ProRule" id="PRU00559"/>
    </source>
</evidence>
<reference evidence="9" key="1">
    <citation type="submission" date="2023-03" db="UniProtKB">
        <authorList>
            <consortium name="EnsemblPlants"/>
        </authorList>
    </citation>
    <scope>IDENTIFICATION</scope>
</reference>
<evidence type="ECO:0000259" key="7">
    <source>
        <dbReference type="PROSITE" id="PS50071"/>
    </source>
</evidence>
<dbReference type="InterPro" id="IPR009057">
    <property type="entry name" value="Homeodomain-like_sf"/>
</dbReference>
<evidence type="ECO:0008006" key="10">
    <source>
        <dbReference type="Google" id="ProtNLM"/>
    </source>
</evidence>
<feature type="DNA-binding region" description="Homeobox; TALE-type" evidence="5">
    <location>
        <begin position="255"/>
        <end position="318"/>
    </location>
</feature>
<dbReference type="InterPro" id="IPR008422">
    <property type="entry name" value="KN_HD"/>
</dbReference>
<dbReference type="SMART" id="SM01256">
    <property type="entry name" value="KNOX2"/>
    <property type="match status" value="1"/>
</dbReference>
<dbReference type="InterPro" id="IPR050224">
    <property type="entry name" value="TALE_homeobox"/>
</dbReference>
<dbReference type="GO" id="GO:0009888">
    <property type="term" value="P:tissue development"/>
    <property type="evidence" value="ECO:0007669"/>
    <property type="project" value="UniProtKB-ARBA"/>
</dbReference>
<evidence type="ECO:0000256" key="1">
    <source>
        <dbReference type="ARBA" id="ARBA00004123"/>
    </source>
</evidence>
<name>A0A9I9D1Z0_CUCME</name>
<evidence type="ECO:0000256" key="3">
    <source>
        <dbReference type="ARBA" id="ARBA00023155"/>
    </source>
</evidence>
<dbReference type="GO" id="GO:0005634">
    <property type="term" value="C:nucleus"/>
    <property type="evidence" value="ECO:0007669"/>
    <property type="project" value="UniProtKB-SubCell"/>
</dbReference>
<dbReference type="InterPro" id="IPR001356">
    <property type="entry name" value="HD"/>
</dbReference>
<dbReference type="SUPFAM" id="SSF46689">
    <property type="entry name" value="Homeodomain-like"/>
    <property type="match status" value="1"/>
</dbReference>
<proteinExistence type="inferred from homology"/>
<dbReference type="InterPro" id="IPR017970">
    <property type="entry name" value="Homeobox_CS"/>
</dbReference>
<feature type="domain" description="ELK" evidence="8">
    <location>
        <begin position="234"/>
        <end position="254"/>
    </location>
</feature>
<dbReference type="CDD" id="cd00086">
    <property type="entry name" value="homeodomain"/>
    <property type="match status" value="1"/>
</dbReference>
<evidence type="ECO:0000259" key="8">
    <source>
        <dbReference type="PROSITE" id="PS51213"/>
    </source>
</evidence>
<dbReference type="Pfam" id="PF03789">
    <property type="entry name" value="ELK"/>
    <property type="match status" value="1"/>
</dbReference>
<dbReference type="EnsemblPlants" id="MELO3C011979.2.1">
    <property type="protein sequence ID" value="MELO3C011979.2.1"/>
    <property type="gene ID" value="MELO3C011979.2"/>
</dbReference>
<evidence type="ECO:0000256" key="5">
    <source>
        <dbReference type="PROSITE-ProRule" id="PRU00108"/>
    </source>
</evidence>
<dbReference type="Pfam" id="PF03791">
    <property type="entry name" value="KNOX2"/>
    <property type="match status" value="1"/>
</dbReference>
<dbReference type="FunFam" id="1.10.10.60:FF:000076">
    <property type="entry name" value="Homeobox protein knotted-1-like 2"/>
    <property type="match status" value="1"/>
</dbReference>
<comment type="subcellular location">
    <subcellularLocation>
        <location evidence="1 5">Nucleus</location>
    </subcellularLocation>
</comment>
<dbReference type="SMART" id="SM01188">
    <property type="entry name" value="ELK"/>
    <property type="match status" value="1"/>
</dbReference>
<feature type="domain" description="Homeobox" evidence="7">
    <location>
        <begin position="254"/>
        <end position="317"/>
    </location>
</feature>
<dbReference type="InterPro" id="IPR005541">
    <property type="entry name" value="KNOX2"/>
</dbReference>
<dbReference type="Gene3D" id="1.10.10.60">
    <property type="entry name" value="Homeodomain-like"/>
    <property type="match status" value="1"/>
</dbReference>
<comment type="similarity">
    <text evidence="6">Belongs to the TALE/KNOX homeobox family.</text>
</comment>
<keyword evidence="4 5" id="KW-0539">Nucleus</keyword>
<sequence length="339" mass="38340">MDEMYGLQSTAEYSDKALMSPENLIIPPDYQSLLVSSGEFRDRIPVFGSNELLSAAASAISEAEAASITPDIQREEDMVNVIKAKISSHPTYPRLLDAYIDCQKRALAFSALNASADTVGAPPEIAHLLEGIRQESDFCNRHAVTTCLGVDPELDEFMETYCDMLVKYKSDLKRPFDEATTFLNKIELQLSNLCNGAFSRSLSDDGAVSSDEELSGGEMEVVEAEAQTKGENRDLKDKLLRRFGSHISTLKLEFSKKKKKGKLPKEARQTLFEWWNVHYKWPYPTEADKVALAERTGLDQKQINNWFINQRKRHWKPSENMQFEGMDNGLSSGRFFRED</sequence>
<organism evidence="9">
    <name type="scientific">Cucumis melo</name>
    <name type="common">Muskmelon</name>
    <dbReference type="NCBI Taxonomy" id="3656"/>
    <lineage>
        <taxon>Eukaryota</taxon>
        <taxon>Viridiplantae</taxon>
        <taxon>Streptophyta</taxon>
        <taxon>Embryophyta</taxon>
        <taxon>Tracheophyta</taxon>
        <taxon>Spermatophyta</taxon>
        <taxon>Magnoliopsida</taxon>
        <taxon>eudicotyledons</taxon>
        <taxon>Gunneridae</taxon>
        <taxon>Pentapetalae</taxon>
        <taxon>rosids</taxon>
        <taxon>fabids</taxon>
        <taxon>Cucurbitales</taxon>
        <taxon>Cucurbitaceae</taxon>
        <taxon>Benincaseae</taxon>
        <taxon>Cucumis</taxon>
    </lineage>
</organism>
<dbReference type="Pfam" id="PF03790">
    <property type="entry name" value="KNOX1"/>
    <property type="match status" value="1"/>
</dbReference>
<dbReference type="GO" id="GO:0003677">
    <property type="term" value="F:DNA binding"/>
    <property type="evidence" value="ECO:0007669"/>
    <property type="project" value="UniProtKB-UniRule"/>
</dbReference>
<dbReference type="PROSITE" id="PS50071">
    <property type="entry name" value="HOMEOBOX_2"/>
    <property type="match status" value="1"/>
</dbReference>